<feature type="domain" description="HTH tetR-type" evidence="4">
    <location>
        <begin position="12"/>
        <end position="72"/>
    </location>
</feature>
<evidence type="ECO:0000259" key="4">
    <source>
        <dbReference type="PROSITE" id="PS50977"/>
    </source>
</evidence>
<dbReference type="Pfam" id="PF00440">
    <property type="entry name" value="TetR_N"/>
    <property type="match status" value="1"/>
</dbReference>
<dbReference type="Gene3D" id="1.10.10.60">
    <property type="entry name" value="Homeodomain-like"/>
    <property type="match status" value="1"/>
</dbReference>
<evidence type="ECO:0000256" key="3">
    <source>
        <dbReference type="SAM" id="MobiDB-lite"/>
    </source>
</evidence>
<dbReference type="InterPro" id="IPR036271">
    <property type="entry name" value="Tet_transcr_reg_TetR-rel_C_sf"/>
</dbReference>
<keyword evidence="6" id="KW-1185">Reference proteome</keyword>
<organism evidence="5 6">
    <name type="scientific">Kitasatospora herbaricolor</name>
    <dbReference type="NCBI Taxonomy" id="68217"/>
    <lineage>
        <taxon>Bacteria</taxon>
        <taxon>Bacillati</taxon>
        <taxon>Actinomycetota</taxon>
        <taxon>Actinomycetes</taxon>
        <taxon>Kitasatosporales</taxon>
        <taxon>Streptomycetaceae</taxon>
        <taxon>Kitasatospora</taxon>
    </lineage>
</organism>
<evidence type="ECO:0000313" key="5">
    <source>
        <dbReference type="EMBL" id="WUS57528.1"/>
    </source>
</evidence>
<dbReference type="RefSeq" id="WP_329496895.1">
    <property type="nucleotide sequence ID" value="NZ_CP108460.1"/>
</dbReference>
<evidence type="ECO:0000313" key="6">
    <source>
        <dbReference type="Proteomes" id="UP001432014"/>
    </source>
</evidence>
<dbReference type="InterPro" id="IPR050109">
    <property type="entry name" value="HTH-type_TetR-like_transc_reg"/>
</dbReference>
<gene>
    <name evidence="5" type="ORF">OG469_19650</name>
</gene>
<feature type="region of interest" description="Disordered" evidence="3">
    <location>
        <begin position="184"/>
        <end position="211"/>
    </location>
</feature>
<dbReference type="PROSITE" id="PS50977">
    <property type="entry name" value="HTH_TETR_2"/>
    <property type="match status" value="1"/>
</dbReference>
<dbReference type="SUPFAM" id="SSF48498">
    <property type="entry name" value="Tetracyclin repressor-like, C-terminal domain"/>
    <property type="match status" value="1"/>
</dbReference>
<evidence type="ECO:0000256" key="2">
    <source>
        <dbReference type="PROSITE-ProRule" id="PRU00335"/>
    </source>
</evidence>
<accession>A0ABZ1W9T2</accession>
<sequence>MNKLRGRPRGNPPTKDLIAEAARELFLRHGYRGTTVRAIAAEAGVDSALISYHFGSKQGLFGVVTQVQCARSLALAPVLAGDPDGLPERLLRAVTDLWDDTGFNRLAVQNEDVMRVFREYLDQEVLARIAEYLGGPDATDRATAAVTVIGGLIFTRYLNPLPTLARLSSADVRRILAPTLHAALRPRPRAHPRHGLRPAARPAPATRAGRR</sequence>
<dbReference type="SUPFAM" id="SSF46689">
    <property type="entry name" value="Homeodomain-like"/>
    <property type="match status" value="1"/>
</dbReference>
<keyword evidence="1 2" id="KW-0238">DNA-binding</keyword>
<protein>
    <submittedName>
        <fullName evidence="5">TetR family transcriptional regulator</fullName>
    </submittedName>
</protein>
<feature type="compositionally biased region" description="Basic residues" evidence="3">
    <location>
        <begin position="184"/>
        <end position="196"/>
    </location>
</feature>
<dbReference type="Proteomes" id="UP001432014">
    <property type="component" value="Chromosome"/>
</dbReference>
<feature type="compositionally biased region" description="Low complexity" evidence="3">
    <location>
        <begin position="197"/>
        <end position="211"/>
    </location>
</feature>
<feature type="DNA-binding region" description="H-T-H motif" evidence="2">
    <location>
        <begin position="35"/>
        <end position="54"/>
    </location>
</feature>
<dbReference type="InterPro" id="IPR009057">
    <property type="entry name" value="Homeodomain-like_sf"/>
</dbReference>
<dbReference type="Gene3D" id="1.10.357.10">
    <property type="entry name" value="Tetracycline Repressor, domain 2"/>
    <property type="match status" value="1"/>
</dbReference>
<dbReference type="PANTHER" id="PTHR30055">
    <property type="entry name" value="HTH-TYPE TRANSCRIPTIONAL REGULATOR RUTR"/>
    <property type="match status" value="1"/>
</dbReference>
<dbReference type="Pfam" id="PF17920">
    <property type="entry name" value="TetR_C_16"/>
    <property type="match status" value="1"/>
</dbReference>
<dbReference type="InterPro" id="IPR001647">
    <property type="entry name" value="HTH_TetR"/>
</dbReference>
<dbReference type="EMBL" id="CP108482">
    <property type="protein sequence ID" value="WUS57528.1"/>
    <property type="molecule type" value="Genomic_DNA"/>
</dbReference>
<proteinExistence type="predicted"/>
<name>A0ABZ1W9T2_9ACTN</name>
<dbReference type="PRINTS" id="PR00455">
    <property type="entry name" value="HTHTETR"/>
</dbReference>
<dbReference type="InterPro" id="IPR041678">
    <property type="entry name" value="TetR_C_16"/>
</dbReference>
<reference evidence="5 6" key="1">
    <citation type="submission" date="2022-10" db="EMBL/GenBank/DDBJ databases">
        <title>The complete genomes of actinobacterial strains from the NBC collection.</title>
        <authorList>
            <person name="Joergensen T.S."/>
            <person name="Alvarez Arevalo M."/>
            <person name="Sterndorff E.B."/>
            <person name="Faurdal D."/>
            <person name="Vuksanovic O."/>
            <person name="Mourched A.-S."/>
            <person name="Charusanti P."/>
            <person name="Shaw S."/>
            <person name="Blin K."/>
            <person name="Weber T."/>
        </authorList>
    </citation>
    <scope>NUCLEOTIDE SEQUENCE [LARGE SCALE GENOMIC DNA]</scope>
    <source>
        <strain evidence="5 6">NBC_01247</strain>
    </source>
</reference>
<evidence type="ECO:0000256" key="1">
    <source>
        <dbReference type="ARBA" id="ARBA00023125"/>
    </source>
</evidence>
<dbReference type="PANTHER" id="PTHR30055:SF235">
    <property type="entry name" value="TRANSCRIPTIONAL REGULATORY PROTEIN"/>
    <property type="match status" value="1"/>
</dbReference>